<reference evidence="4 5" key="1">
    <citation type="submission" date="2024-04" db="EMBL/GenBank/DDBJ databases">
        <authorList>
            <person name="Fracassetti M."/>
        </authorList>
    </citation>
    <scope>NUCLEOTIDE SEQUENCE [LARGE SCALE GENOMIC DNA]</scope>
</reference>
<evidence type="ECO:0000313" key="4">
    <source>
        <dbReference type="EMBL" id="CAL1409624.1"/>
    </source>
</evidence>
<feature type="region of interest" description="Disordered" evidence="3">
    <location>
        <begin position="67"/>
        <end position="96"/>
    </location>
</feature>
<keyword evidence="2" id="KW-0131">Cell cycle</keyword>
<dbReference type="InterPro" id="IPR040389">
    <property type="entry name" value="SMR"/>
</dbReference>
<keyword evidence="5" id="KW-1185">Reference proteome</keyword>
<dbReference type="GO" id="GO:0005634">
    <property type="term" value="C:nucleus"/>
    <property type="evidence" value="ECO:0007669"/>
    <property type="project" value="TreeGrafter"/>
</dbReference>
<dbReference type="AlphaFoldDB" id="A0AAV2GG08"/>
<dbReference type="EMBL" id="OZ034821">
    <property type="protein sequence ID" value="CAL1409624.1"/>
    <property type="molecule type" value="Genomic_DNA"/>
</dbReference>
<keyword evidence="1" id="KW-0649">Protein kinase inhibitor</keyword>
<dbReference type="PANTHER" id="PTHR33142">
    <property type="entry name" value="CYCLIN-DEPENDENT PROTEIN KINASE INHIBITOR SMR13"/>
    <property type="match status" value="1"/>
</dbReference>
<organism evidence="4 5">
    <name type="scientific">Linum trigynum</name>
    <dbReference type="NCBI Taxonomy" id="586398"/>
    <lineage>
        <taxon>Eukaryota</taxon>
        <taxon>Viridiplantae</taxon>
        <taxon>Streptophyta</taxon>
        <taxon>Embryophyta</taxon>
        <taxon>Tracheophyta</taxon>
        <taxon>Spermatophyta</taxon>
        <taxon>Magnoliopsida</taxon>
        <taxon>eudicotyledons</taxon>
        <taxon>Gunneridae</taxon>
        <taxon>Pentapetalae</taxon>
        <taxon>rosids</taxon>
        <taxon>fabids</taxon>
        <taxon>Malpighiales</taxon>
        <taxon>Linaceae</taxon>
        <taxon>Linum</taxon>
    </lineage>
</organism>
<evidence type="ECO:0000256" key="3">
    <source>
        <dbReference type="SAM" id="MobiDB-lite"/>
    </source>
</evidence>
<evidence type="ECO:0000256" key="1">
    <source>
        <dbReference type="ARBA" id="ARBA00023013"/>
    </source>
</evidence>
<dbReference type="Proteomes" id="UP001497516">
    <property type="component" value="Chromosome 8"/>
</dbReference>
<feature type="compositionally biased region" description="Low complexity" evidence="3">
    <location>
        <begin position="7"/>
        <end position="22"/>
    </location>
</feature>
<sequence length="127" mass="13925">MEREAAHLATATSSASSSSSVSEHIIDGGFEESSIIFNGGLDSKNIDVVGNESSSICSTPKGRRFRIPKINSCPPAPRKKQRDTDDDALFSSSQRSNCSSLQRRPIAFFAPPDLELFFFFARRHISV</sequence>
<evidence type="ECO:0000256" key="2">
    <source>
        <dbReference type="ARBA" id="ARBA00023306"/>
    </source>
</evidence>
<accession>A0AAV2GG08</accession>
<protein>
    <submittedName>
        <fullName evidence="4">Uncharacterized protein</fullName>
    </submittedName>
</protein>
<feature type="region of interest" description="Disordered" evidence="3">
    <location>
        <begin position="1"/>
        <end position="22"/>
    </location>
</feature>
<proteinExistence type="predicted"/>
<evidence type="ECO:0000313" key="5">
    <source>
        <dbReference type="Proteomes" id="UP001497516"/>
    </source>
</evidence>
<gene>
    <name evidence="4" type="ORF">LTRI10_LOCUS49107</name>
</gene>
<name>A0AAV2GG08_9ROSI</name>
<dbReference type="GO" id="GO:0004860">
    <property type="term" value="F:protein kinase inhibitor activity"/>
    <property type="evidence" value="ECO:0007669"/>
    <property type="project" value="UniProtKB-KW"/>
</dbReference>
<dbReference type="PANTHER" id="PTHR33142:SF8">
    <property type="entry name" value="CYCLIN-DEPENDENT PROTEIN KINASE INHIBITOR SMR9"/>
    <property type="match status" value="1"/>
</dbReference>
<dbReference type="GO" id="GO:0032875">
    <property type="term" value="P:regulation of DNA endoreduplication"/>
    <property type="evidence" value="ECO:0007669"/>
    <property type="project" value="InterPro"/>
</dbReference>